<feature type="region of interest" description="Disordered" evidence="6">
    <location>
        <begin position="61"/>
        <end position="81"/>
    </location>
</feature>
<dbReference type="InterPro" id="IPR003689">
    <property type="entry name" value="ZIP"/>
</dbReference>
<feature type="transmembrane region" description="Helical" evidence="7">
    <location>
        <begin position="228"/>
        <end position="248"/>
    </location>
</feature>
<evidence type="ECO:0000313" key="10">
    <source>
        <dbReference type="Proteomes" id="UP001153737"/>
    </source>
</evidence>
<keyword evidence="3 7" id="KW-0812">Transmembrane</keyword>
<sequence length="608" mass="67492">MPGQVISVCIFCFLCMTHSSCESHSSTNYDSKDLTLLQRLQIPPQEKLRYVSPSLINDKTHQGKTHVKVKRNSDSNNDDDETDSDYIKKIFRLYSDGNVITADGFQRFLLDLGLHEKIKQVDGRTELKSNSTCSQSHQHNAIPKPNSSDVINQTEFYETCPTILYGLLAHRLCPENASSLHEETPSPLRNNGFVWLCSILAVILISACGVLSLAIVPVMKKKMYKPMIQFLVALAVGTLMGDALLHLLPHAMSAPHAHEGEHDHVDHLDHDHDQNIQKGGVAMMGVIFFFVMERFISLAGKWRKKRQRHQHSHVTVLDEEMNKMNKGENDTQCMDRYNSVPFCYKDIMNDPNTIYESNRTGATGLDPSSNSEVQPCKNSKSPTLDILETNQSIIECAGGDIGLTTEINKMLTPENNHNEDYTVIVREHKSDHHGHSHKHGHVHSAPQNFSSVAWMVIMGDGLHNFTDGMAIGAAFAGSLAGGFSTTIAVFCHELPHELGDFAMLLKAGMTIKQALYYNVLSSVLCVFGNVFGLVLGNTEYASSWVFAAAAGMFIYIALVDMIPELSSAHEDEGDITVCILHLGGLLLGFAIMALIAFYEHDLLNIFSY</sequence>
<dbReference type="EMBL" id="OU896710">
    <property type="protein sequence ID" value="CAH1163980.1"/>
    <property type="molecule type" value="Genomic_DNA"/>
</dbReference>
<reference evidence="9" key="1">
    <citation type="submission" date="2022-01" db="EMBL/GenBank/DDBJ databases">
        <authorList>
            <person name="King R."/>
        </authorList>
    </citation>
    <scope>NUCLEOTIDE SEQUENCE</scope>
</reference>
<keyword evidence="8" id="KW-0732">Signal</keyword>
<comment type="similarity">
    <text evidence="2">Belongs to the ZIP transporter (TC 2.A.5) family.</text>
</comment>
<feature type="transmembrane region" description="Helical" evidence="7">
    <location>
        <begin position="575"/>
        <end position="598"/>
    </location>
</feature>
<keyword evidence="10" id="KW-1185">Reference proteome</keyword>
<dbReference type="GO" id="GO:0005385">
    <property type="term" value="F:zinc ion transmembrane transporter activity"/>
    <property type="evidence" value="ECO:0007669"/>
    <property type="project" value="TreeGrafter"/>
</dbReference>
<dbReference type="GO" id="GO:0030003">
    <property type="term" value="P:intracellular monoatomic cation homeostasis"/>
    <property type="evidence" value="ECO:0007669"/>
    <property type="project" value="TreeGrafter"/>
</dbReference>
<feature type="signal peptide" evidence="8">
    <location>
        <begin position="1"/>
        <end position="23"/>
    </location>
</feature>
<dbReference type="GO" id="GO:0005886">
    <property type="term" value="C:plasma membrane"/>
    <property type="evidence" value="ECO:0007669"/>
    <property type="project" value="TreeGrafter"/>
</dbReference>
<feature type="chain" id="PRO_5040145389" description="Zinc transporter foi" evidence="8">
    <location>
        <begin position="24"/>
        <end position="608"/>
    </location>
</feature>
<reference evidence="9" key="2">
    <citation type="submission" date="2022-10" db="EMBL/GenBank/DDBJ databases">
        <authorList>
            <consortium name="ENA_rothamsted_submissions"/>
            <consortium name="culmorum"/>
            <person name="King R."/>
        </authorList>
    </citation>
    <scope>NUCLEOTIDE SEQUENCE</scope>
</reference>
<accession>A0A9P0GR40</accession>
<evidence type="ECO:0000256" key="4">
    <source>
        <dbReference type="ARBA" id="ARBA00022989"/>
    </source>
</evidence>
<feature type="transmembrane region" description="Helical" evidence="7">
    <location>
        <begin position="541"/>
        <end position="563"/>
    </location>
</feature>
<dbReference type="InterPro" id="IPR050799">
    <property type="entry name" value="ZIP_Transporter"/>
</dbReference>
<dbReference type="PANTHER" id="PTHR12191">
    <property type="entry name" value="SOLUTE CARRIER FAMILY 39"/>
    <property type="match status" value="1"/>
</dbReference>
<dbReference type="OrthoDB" id="200954at2759"/>
<evidence type="ECO:0000256" key="1">
    <source>
        <dbReference type="ARBA" id="ARBA00004141"/>
    </source>
</evidence>
<evidence type="ECO:0000256" key="6">
    <source>
        <dbReference type="SAM" id="MobiDB-lite"/>
    </source>
</evidence>
<evidence type="ECO:0000256" key="5">
    <source>
        <dbReference type="ARBA" id="ARBA00023136"/>
    </source>
</evidence>
<evidence type="ECO:0000256" key="7">
    <source>
        <dbReference type="SAM" id="Phobius"/>
    </source>
</evidence>
<dbReference type="Proteomes" id="UP001153737">
    <property type="component" value="Chromosome 4"/>
</dbReference>
<keyword evidence="4 7" id="KW-1133">Transmembrane helix</keyword>
<evidence type="ECO:0000256" key="8">
    <source>
        <dbReference type="SAM" id="SignalP"/>
    </source>
</evidence>
<feature type="transmembrane region" description="Helical" evidence="7">
    <location>
        <begin position="193"/>
        <end position="216"/>
    </location>
</feature>
<evidence type="ECO:0000256" key="2">
    <source>
        <dbReference type="ARBA" id="ARBA00006939"/>
    </source>
</evidence>
<feature type="region of interest" description="Disordered" evidence="6">
    <location>
        <begin position="358"/>
        <end position="380"/>
    </location>
</feature>
<evidence type="ECO:0000313" key="9">
    <source>
        <dbReference type="EMBL" id="CAH1163980.1"/>
    </source>
</evidence>
<keyword evidence="5 7" id="KW-0472">Membrane</keyword>
<gene>
    <name evidence="9" type="ORF">PHAECO_LOCUS7924</name>
</gene>
<comment type="subcellular location">
    <subcellularLocation>
        <location evidence="1">Membrane</location>
        <topology evidence="1">Multi-pass membrane protein</topology>
    </subcellularLocation>
</comment>
<dbReference type="GO" id="GO:0071578">
    <property type="term" value="P:zinc ion import across plasma membrane"/>
    <property type="evidence" value="ECO:0007669"/>
    <property type="project" value="TreeGrafter"/>
</dbReference>
<name>A0A9P0GR40_PHACE</name>
<evidence type="ECO:0008006" key="11">
    <source>
        <dbReference type="Google" id="ProtNLM"/>
    </source>
</evidence>
<protein>
    <recommendedName>
        <fullName evidence="11">Zinc transporter foi</fullName>
    </recommendedName>
</protein>
<proteinExistence type="inferred from homology"/>
<dbReference type="Pfam" id="PF02535">
    <property type="entry name" value="Zip"/>
    <property type="match status" value="2"/>
</dbReference>
<dbReference type="GO" id="GO:0140410">
    <property type="term" value="F:monoatomic cation:bicarbonate symporter activity"/>
    <property type="evidence" value="ECO:0007669"/>
    <property type="project" value="TreeGrafter"/>
</dbReference>
<organism evidence="9 10">
    <name type="scientific">Phaedon cochleariae</name>
    <name type="common">Mustard beetle</name>
    <dbReference type="NCBI Taxonomy" id="80249"/>
    <lineage>
        <taxon>Eukaryota</taxon>
        <taxon>Metazoa</taxon>
        <taxon>Ecdysozoa</taxon>
        <taxon>Arthropoda</taxon>
        <taxon>Hexapoda</taxon>
        <taxon>Insecta</taxon>
        <taxon>Pterygota</taxon>
        <taxon>Neoptera</taxon>
        <taxon>Endopterygota</taxon>
        <taxon>Coleoptera</taxon>
        <taxon>Polyphaga</taxon>
        <taxon>Cucujiformia</taxon>
        <taxon>Chrysomeloidea</taxon>
        <taxon>Chrysomelidae</taxon>
        <taxon>Chrysomelinae</taxon>
        <taxon>Chrysomelini</taxon>
        <taxon>Phaedon</taxon>
    </lineage>
</organism>
<dbReference type="PANTHER" id="PTHR12191:SF37">
    <property type="entry name" value="ZINC TRANSPORTER FOI"/>
    <property type="match status" value="1"/>
</dbReference>
<feature type="transmembrane region" description="Helical" evidence="7">
    <location>
        <begin position="515"/>
        <end position="535"/>
    </location>
</feature>
<dbReference type="AlphaFoldDB" id="A0A9P0GR40"/>
<feature type="transmembrane region" description="Helical" evidence="7">
    <location>
        <begin position="281"/>
        <end position="300"/>
    </location>
</feature>
<evidence type="ECO:0000256" key="3">
    <source>
        <dbReference type="ARBA" id="ARBA00022692"/>
    </source>
</evidence>